<evidence type="ECO:0000259" key="7">
    <source>
        <dbReference type="PROSITE" id="PS51883"/>
    </source>
</evidence>
<dbReference type="Proteomes" id="UP000886520">
    <property type="component" value="Chromosome 9"/>
</dbReference>
<dbReference type="InterPro" id="IPR031167">
    <property type="entry name" value="G_OBG"/>
</dbReference>
<dbReference type="CDD" id="cd01898">
    <property type="entry name" value="Obg"/>
    <property type="match status" value="1"/>
</dbReference>
<evidence type="ECO:0000256" key="4">
    <source>
        <dbReference type="ARBA" id="ARBA00023134"/>
    </source>
</evidence>
<name>A0A9D4UWT9_ADICA</name>
<feature type="region of interest" description="Disordered" evidence="5">
    <location>
        <begin position="195"/>
        <end position="229"/>
    </location>
</feature>
<dbReference type="GO" id="GO:0000287">
    <property type="term" value="F:magnesium ion binding"/>
    <property type="evidence" value="ECO:0007669"/>
    <property type="project" value="InterPro"/>
</dbReference>
<dbReference type="InterPro" id="IPR006169">
    <property type="entry name" value="GTP1_OBG_dom"/>
</dbReference>
<dbReference type="PROSITE" id="PS51883">
    <property type="entry name" value="OBG"/>
    <property type="match status" value="1"/>
</dbReference>
<evidence type="ECO:0000256" key="5">
    <source>
        <dbReference type="SAM" id="MobiDB-lite"/>
    </source>
</evidence>
<feature type="region of interest" description="Disordered" evidence="5">
    <location>
        <begin position="265"/>
        <end position="287"/>
    </location>
</feature>
<dbReference type="SUPFAM" id="SSF82051">
    <property type="entry name" value="Obg GTP-binding protein N-terminal domain"/>
    <property type="match status" value="1"/>
</dbReference>
<reference evidence="8" key="1">
    <citation type="submission" date="2021-01" db="EMBL/GenBank/DDBJ databases">
        <title>Adiantum capillus-veneris genome.</title>
        <authorList>
            <person name="Fang Y."/>
            <person name="Liao Q."/>
        </authorList>
    </citation>
    <scope>NUCLEOTIDE SEQUENCE</scope>
    <source>
        <strain evidence="8">H3</strain>
        <tissue evidence="8">Leaf</tissue>
    </source>
</reference>
<dbReference type="PRINTS" id="PR00326">
    <property type="entry name" value="GTP1OBG"/>
</dbReference>
<dbReference type="GO" id="GO:0005739">
    <property type="term" value="C:mitochondrion"/>
    <property type="evidence" value="ECO:0007669"/>
    <property type="project" value="TreeGrafter"/>
</dbReference>
<evidence type="ECO:0000313" key="9">
    <source>
        <dbReference type="Proteomes" id="UP000886520"/>
    </source>
</evidence>
<feature type="region of interest" description="Disordered" evidence="5">
    <location>
        <begin position="80"/>
        <end position="111"/>
    </location>
</feature>
<dbReference type="InterPro" id="IPR006073">
    <property type="entry name" value="GTP-bd"/>
</dbReference>
<keyword evidence="2" id="KW-0934">Plastid</keyword>
<gene>
    <name evidence="8" type="ORF">GOP47_0009405</name>
</gene>
<keyword evidence="2" id="KW-0150">Chloroplast</keyword>
<feature type="domain" description="OBG-type G" evidence="6">
    <location>
        <begin position="302"/>
        <end position="475"/>
    </location>
</feature>
<sequence length="479" mass="52277">MSFLGSLRKTAVCRQQWLKFSSPTQLSSTKLLAGALSEGFLVPSWVPVKYSQLGAQYETGRHYKSAPLQERKMIDRRRLHVKGGDGGDGCTSFRKSRHSRHGAADGGRGGKGGDVIFKCSEEFWDFGHLQHHFTACRGGNGSSKRKIGSRGTDKVVPVPKGTVIHLVSGEIPSLQDGSLESAEWHDDECDTHGYLESEEDKAIKDANDDELSDTVEEHDEDGSEIDESEQASLVERNLVKRVVAELVKVGETLTVAYGGEGGRGNAAMARGRGPNRQLPSKEHENGHPGTEAFLVLELKTIADVGFVGAPNAGKSTLLGAISRAKPKVGHYAFTTLRPNLGKLEFEDFYSITVADIPGLIKGAHKNVGLGHDFLRHIERTKVLAYVVDLSASVGDNKGSPPWVQYQDLKFELEMYQPGLSERPSVLVATKLDENGAKEMLEETKRRLPSAQILPVCALLEQGIHELRLALRDVVTSHNA</sequence>
<dbReference type="Gene3D" id="3.40.50.300">
    <property type="entry name" value="P-loop containing nucleotide triphosphate hydrolases"/>
    <property type="match status" value="1"/>
</dbReference>
<comment type="similarity">
    <text evidence="1">Belongs to the TRAFAC class OBG-HflX-like GTPase superfamily. OBG GTPase family.</text>
</comment>
<dbReference type="GO" id="GO:0003924">
    <property type="term" value="F:GTPase activity"/>
    <property type="evidence" value="ECO:0007669"/>
    <property type="project" value="InterPro"/>
</dbReference>
<dbReference type="SUPFAM" id="SSF52540">
    <property type="entry name" value="P-loop containing nucleoside triphosphate hydrolases"/>
    <property type="match status" value="1"/>
</dbReference>
<dbReference type="PIRSF" id="PIRSF002401">
    <property type="entry name" value="GTP_bd_Obg/CgtA"/>
    <property type="match status" value="1"/>
</dbReference>
<dbReference type="AlphaFoldDB" id="A0A9D4UWT9"/>
<feature type="compositionally biased region" description="Basic and acidic residues" evidence="5">
    <location>
        <begin position="195"/>
        <end position="206"/>
    </location>
</feature>
<evidence type="ECO:0000259" key="6">
    <source>
        <dbReference type="PROSITE" id="PS51710"/>
    </source>
</evidence>
<dbReference type="EMBL" id="JABFUD020000009">
    <property type="protein sequence ID" value="KAI5075329.1"/>
    <property type="molecule type" value="Genomic_DNA"/>
</dbReference>
<feature type="domain" description="Obg" evidence="7">
    <location>
        <begin position="71"/>
        <end position="301"/>
    </location>
</feature>
<dbReference type="Pfam" id="PF01018">
    <property type="entry name" value="GTP1_OBG"/>
    <property type="match status" value="2"/>
</dbReference>
<dbReference type="PANTHER" id="PTHR11702">
    <property type="entry name" value="DEVELOPMENTALLY REGULATED GTP-BINDING PROTEIN-RELATED"/>
    <property type="match status" value="1"/>
</dbReference>
<dbReference type="PROSITE" id="PS51710">
    <property type="entry name" value="G_OBG"/>
    <property type="match status" value="1"/>
</dbReference>
<accession>A0A9D4UWT9</accession>
<dbReference type="InterPro" id="IPR027417">
    <property type="entry name" value="P-loop_NTPase"/>
</dbReference>
<dbReference type="GO" id="GO:0005525">
    <property type="term" value="F:GTP binding"/>
    <property type="evidence" value="ECO:0007669"/>
    <property type="project" value="UniProtKB-KW"/>
</dbReference>
<evidence type="ECO:0000256" key="2">
    <source>
        <dbReference type="ARBA" id="ARBA00022528"/>
    </source>
</evidence>
<dbReference type="OrthoDB" id="347018at2759"/>
<dbReference type="InterPro" id="IPR045086">
    <property type="entry name" value="OBG_GTPase"/>
</dbReference>
<dbReference type="PANTHER" id="PTHR11702:SF31">
    <property type="entry name" value="MITOCHONDRIAL RIBOSOME-ASSOCIATED GTPASE 2"/>
    <property type="match status" value="1"/>
</dbReference>
<proteinExistence type="inferred from homology"/>
<organism evidence="8 9">
    <name type="scientific">Adiantum capillus-veneris</name>
    <name type="common">Maidenhair fern</name>
    <dbReference type="NCBI Taxonomy" id="13818"/>
    <lineage>
        <taxon>Eukaryota</taxon>
        <taxon>Viridiplantae</taxon>
        <taxon>Streptophyta</taxon>
        <taxon>Embryophyta</taxon>
        <taxon>Tracheophyta</taxon>
        <taxon>Polypodiopsida</taxon>
        <taxon>Polypodiidae</taxon>
        <taxon>Polypodiales</taxon>
        <taxon>Pteridineae</taxon>
        <taxon>Pteridaceae</taxon>
        <taxon>Vittarioideae</taxon>
        <taxon>Adiantum</taxon>
    </lineage>
</organism>
<protein>
    <submittedName>
        <fullName evidence="8">Uncharacterized protein</fullName>
    </submittedName>
</protein>
<evidence type="ECO:0000313" key="8">
    <source>
        <dbReference type="EMBL" id="KAI5075329.1"/>
    </source>
</evidence>
<feature type="compositionally biased region" description="Acidic residues" evidence="5">
    <location>
        <begin position="207"/>
        <end position="229"/>
    </location>
</feature>
<dbReference type="Gene3D" id="2.70.210.12">
    <property type="entry name" value="GTP1/OBG domain"/>
    <property type="match status" value="1"/>
</dbReference>
<keyword evidence="9" id="KW-1185">Reference proteome</keyword>
<keyword evidence="4" id="KW-0342">GTP-binding</keyword>
<keyword evidence="3" id="KW-0547">Nucleotide-binding</keyword>
<evidence type="ECO:0000256" key="3">
    <source>
        <dbReference type="ARBA" id="ARBA00022741"/>
    </source>
</evidence>
<dbReference type="InterPro" id="IPR036726">
    <property type="entry name" value="GTP1_OBG_dom_sf"/>
</dbReference>
<evidence type="ECO:0000256" key="1">
    <source>
        <dbReference type="ARBA" id="ARBA00007699"/>
    </source>
</evidence>
<comment type="caution">
    <text evidence="8">The sequence shown here is derived from an EMBL/GenBank/DDBJ whole genome shotgun (WGS) entry which is preliminary data.</text>
</comment>
<dbReference type="InterPro" id="IPR014100">
    <property type="entry name" value="GTP-bd_Obg/CgtA"/>
</dbReference>
<dbReference type="GO" id="GO:0042254">
    <property type="term" value="P:ribosome biogenesis"/>
    <property type="evidence" value="ECO:0007669"/>
    <property type="project" value="UniProtKB-UniRule"/>
</dbReference>
<dbReference type="Pfam" id="PF01926">
    <property type="entry name" value="MMR_HSR1"/>
    <property type="match status" value="1"/>
</dbReference>